<dbReference type="InterPro" id="IPR036249">
    <property type="entry name" value="Thioredoxin-like_sf"/>
</dbReference>
<evidence type="ECO:0000256" key="6">
    <source>
        <dbReference type="ARBA" id="ARBA00023157"/>
    </source>
</evidence>
<dbReference type="Gene3D" id="3.40.30.10">
    <property type="entry name" value="Glutaredoxin"/>
    <property type="match status" value="1"/>
</dbReference>
<dbReference type="InterPro" id="IPR047185">
    <property type="entry name" value="GLRX1"/>
</dbReference>
<dbReference type="Ensembl" id="ENSPMRT00000021782.1">
    <property type="protein sequence ID" value="ENSPMRP00000020504.1"/>
    <property type="gene ID" value="ENSPMRG00000013346.1"/>
</dbReference>
<keyword evidence="10" id="KW-1185">Reference proteome</keyword>
<dbReference type="PANTHER" id="PTHR46185">
    <property type="entry name" value="GLUTAREDOXIN-1"/>
    <property type="match status" value="1"/>
</dbReference>
<dbReference type="AlphaFoldDB" id="A0A670JA21"/>
<evidence type="ECO:0000259" key="8">
    <source>
        <dbReference type="Pfam" id="PF00462"/>
    </source>
</evidence>
<keyword evidence="4" id="KW-0813">Transport</keyword>
<dbReference type="GO" id="GO:0045838">
    <property type="term" value="P:positive regulation of membrane potential"/>
    <property type="evidence" value="ECO:0007669"/>
    <property type="project" value="Ensembl"/>
</dbReference>
<evidence type="ECO:0000256" key="4">
    <source>
        <dbReference type="ARBA" id="ARBA00022448"/>
    </source>
</evidence>
<dbReference type="RefSeq" id="XP_028605042.1">
    <property type="nucleotide sequence ID" value="XM_028749209.1"/>
</dbReference>
<sequence>MAQQFVNSKLKADKVVVFGKSSCPYCHDAVKLLEGLHLKPGHFEYVDLTTRSDMSAIQDYLLEITGARTVPRVFIGEKCIGGFTDLDSLYRSGELKSILQKIGAL</sequence>
<dbReference type="GeneID" id="114606713"/>
<dbReference type="GO" id="GO:0017080">
    <property type="term" value="F:sodium channel regulator activity"/>
    <property type="evidence" value="ECO:0007669"/>
    <property type="project" value="Ensembl"/>
</dbReference>
<dbReference type="InterPro" id="IPR014025">
    <property type="entry name" value="Glutaredoxin_subgr"/>
</dbReference>
<dbReference type="InterPro" id="IPR011767">
    <property type="entry name" value="GLR_AS"/>
</dbReference>
<dbReference type="InterPro" id="IPR002109">
    <property type="entry name" value="Glutaredoxin"/>
</dbReference>
<dbReference type="GO" id="GO:0005634">
    <property type="term" value="C:nucleus"/>
    <property type="evidence" value="ECO:0007669"/>
    <property type="project" value="Ensembl"/>
</dbReference>
<keyword evidence="5" id="KW-0249">Electron transport</keyword>
<keyword evidence="7" id="KW-0676">Redox-active center</keyword>
<comment type="function">
    <text evidence="1">Has a glutathione-disulfide oxidoreductase activity in the presence of NADPH and glutathione reductase. Reduces low molecular weight disulfides and proteins.</text>
</comment>
<dbReference type="InterPro" id="IPR011899">
    <property type="entry name" value="Glutaredoxin_euk/vir"/>
</dbReference>
<reference evidence="9" key="2">
    <citation type="submission" date="2025-08" db="UniProtKB">
        <authorList>
            <consortium name="Ensembl"/>
        </authorList>
    </citation>
    <scope>IDENTIFICATION</scope>
</reference>
<dbReference type="OrthoDB" id="418495at2759"/>
<dbReference type="GO" id="GO:0005739">
    <property type="term" value="C:mitochondrion"/>
    <property type="evidence" value="ECO:0007669"/>
    <property type="project" value="TreeGrafter"/>
</dbReference>
<dbReference type="GO" id="GO:0015038">
    <property type="term" value="F:glutathione disulfide oxidoreductase activity"/>
    <property type="evidence" value="ECO:0007669"/>
    <property type="project" value="TreeGrafter"/>
</dbReference>
<dbReference type="KEGG" id="pmua:114606713"/>
<accession>A0A670JA21</accession>
<dbReference type="Pfam" id="PF00462">
    <property type="entry name" value="Glutaredoxin"/>
    <property type="match status" value="1"/>
</dbReference>
<reference evidence="9 10" key="1">
    <citation type="journal article" date="2019" name="Proc. Natl. Acad. Sci. U.S.A.">
        <title>Regulatory changes in pterin and carotenoid genes underlie balanced color polymorphisms in the wall lizard.</title>
        <authorList>
            <person name="Andrade P."/>
            <person name="Pinho C."/>
            <person name="Perez I de Lanuza G."/>
            <person name="Afonso S."/>
            <person name="Brejcha J."/>
            <person name="Rubin C.J."/>
            <person name="Wallerman O."/>
            <person name="Pereira P."/>
            <person name="Sabatino S.J."/>
            <person name="Bellati A."/>
            <person name="Pellitteri-Rosa D."/>
            <person name="Bosakova Z."/>
            <person name="Bunikis I."/>
            <person name="Carretero M.A."/>
            <person name="Feiner N."/>
            <person name="Marsik P."/>
            <person name="Pauperio F."/>
            <person name="Salvi D."/>
            <person name="Soler L."/>
            <person name="While G.M."/>
            <person name="Uller T."/>
            <person name="Font E."/>
            <person name="Andersson L."/>
            <person name="Carneiro M."/>
        </authorList>
    </citation>
    <scope>NUCLEOTIDE SEQUENCE</scope>
</reference>
<dbReference type="PROSITE" id="PS00195">
    <property type="entry name" value="GLUTAREDOXIN_1"/>
    <property type="match status" value="1"/>
</dbReference>
<keyword evidence="6" id="KW-1015">Disulfide bond</keyword>
<feature type="domain" description="Glutaredoxin" evidence="8">
    <location>
        <begin position="15"/>
        <end position="80"/>
    </location>
</feature>
<dbReference type="CDD" id="cd03419">
    <property type="entry name" value="GRX_GRXh_1_2_like"/>
    <property type="match status" value="1"/>
</dbReference>
<gene>
    <name evidence="9" type="primary">GLRX</name>
</gene>
<dbReference type="GeneTree" id="ENSGT00900000141068"/>
<dbReference type="SUPFAM" id="SSF52833">
    <property type="entry name" value="Thioredoxin-like"/>
    <property type="match status" value="1"/>
</dbReference>
<protein>
    <recommendedName>
        <fullName evidence="3">Glutaredoxin-1</fullName>
    </recommendedName>
</protein>
<evidence type="ECO:0000313" key="10">
    <source>
        <dbReference type="Proteomes" id="UP000472272"/>
    </source>
</evidence>
<evidence type="ECO:0000256" key="2">
    <source>
        <dbReference type="ARBA" id="ARBA00007787"/>
    </source>
</evidence>
<proteinExistence type="inferred from homology"/>
<dbReference type="OMA" id="KPGHLEC"/>
<dbReference type="CTD" id="2745"/>
<dbReference type="PANTHER" id="PTHR46185:SF1">
    <property type="entry name" value="GLUTAREDOXIN-1"/>
    <property type="match status" value="1"/>
</dbReference>
<dbReference type="Proteomes" id="UP000472272">
    <property type="component" value="Chromosome 11"/>
</dbReference>
<dbReference type="PROSITE" id="PS51354">
    <property type="entry name" value="GLUTAREDOXIN_2"/>
    <property type="match status" value="1"/>
</dbReference>
<dbReference type="PRINTS" id="PR00160">
    <property type="entry name" value="GLUTAREDOXIN"/>
</dbReference>
<evidence type="ECO:0000256" key="1">
    <source>
        <dbReference type="ARBA" id="ARBA00002549"/>
    </source>
</evidence>
<evidence type="ECO:0000313" key="9">
    <source>
        <dbReference type="Ensembl" id="ENSPMRP00000020504.1"/>
    </source>
</evidence>
<organism evidence="9 10">
    <name type="scientific">Podarcis muralis</name>
    <name type="common">Wall lizard</name>
    <name type="synonym">Lacerta muralis</name>
    <dbReference type="NCBI Taxonomy" id="64176"/>
    <lineage>
        <taxon>Eukaryota</taxon>
        <taxon>Metazoa</taxon>
        <taxon>Chordata</taxon>
        <taxon>Craniata</taxon>
        <taxon>Vertebrata</taxon>
        <taxon>Euteleostomi</taxon>
        <taxon>Lepidosauria</taxon>
        <taxon>Squamata</taxon>
        <taxon>Bifurcata</taxon>
        <taxon>Unidentata</taxon>
        <taxon>Episquamata</taxon>
        <taxon>Laterata</taxon>
        <taxon>Lacertibaenia</taxon>
        <taxon>Lacertidae</taxon>
        <taxon>Podarcis</taxon>
    </lineage>
</organism>
<evidence type="ECO:0000256" key="3">
    <source>
        <dbReference type="ARBA" id="ARBA00013662"/>
    </source>
</evidence>
<evidence type="ECO:0000256" key="5">
    <source>
        <dbReference type="ARBA" id="ARBA00022982"/>
    </source>
</evidence>
<dbReference type="NCBIfam" id="TIGR02180">
    <property type="entry name" value="GRX_euk"/>
    <property type="match status" value="1"/>
</dbReference>
<evidence type="ECO:0000256" key="7">
    <source>
        <dbReference type="ARBA" id="ARBA00023284"/>
    </source>
</evidence>
<comment type="similarity">
    <text evidence="2">Belongs to the glutaredoxin family.</text>
</comment>
<reference evidence="9" key="3">
    <citation type="submission" date="2025-09" db="UniProtKB">
        <authorList>
            <consortium name="Ensembl"/>
        </authorList>
    </citation>
    <scope>IDENTIFICATION</scope>
</reference>
<name>A0A670JA21_PODMU</name>